<keyword evidence="2 3" id="KW-0040">ANK repeat</keyword>
<evidence type="ECO:0000256" key="3">
    <source>
        <dbReference type="PROSITE-ProRule" id="PRU00023"/>
    </source>
</evidence>
<dbReference type="SUPFAM" id="SSF48403">
    <property type="entry name" value="Ankyrin repeat"/>
    <property type="match status" value="1"/>
</dbReference>
<proteinExistence type="predicted"/>
<feature type="repeat" description="ANK" evidence="3">
    <location>
        <begin position="224"/>
        <end position="256"/>
    </location>
</feature>
<evidence type="ECO:0000256" key="4">
    <source>
        <dbReference type="SAM" id="MobiDB-lite"/>
    </source>
</evidence>
<dbReference type="Gene3D" id="1.25.40.20">
    <property type="entry name" value="Ankyrin repeat-containing domain"/>
    <property type="match status" value="1"/>
</dbReference>
<dbReference type="InterPro" id="IPR036770">
    <property type="entry name" value="Ankyrin_rpt-contain_sf"/>
</dbReference>
<dbReference type="PANTHER" id="PTHR24126:SF40">
    <property type="entry name" value="ANKYRIN REPEAT FAMILY PROTEIN"/>
    <property type="match status" value="1"/>
</dbReference>
<feature type="compositionally biased region" description="Basic and acidic residues" evidence="4">
    <location>
        <begin position="514"/>
        <end position="531"/>
    </location>
</feature>
<dbReference type="Proteomes" id="UP001279734">
    <property type="component" value="Unassembled WGS sequence"/>
</dbReference>
<dbReference type="InterPro" id="IPR002110">
    <property type="entry name" value="Ankyrin_rpt"/>
</dbReference>
<evidence type="ECO:0000256" key="1">
    <source>
        <dbReference type="ARBA" id="ARBA00022737"/>
    </source>
</evidence>
<keyword evidence="6" id="KW-1185">Reference proteome</keyword>
<dbReference type="PANTHER" id="PTHR24126">
    <property type="entry name" value="ANKYRIN REPEAT, PH AND SEC7 DOMAIN CONTAINING PROTEIN SECG-RELATED"/>
    <property type="match status" value="1"/>
</dbReference>
<feature type="region of interest" description="Disordered" evidence="4">
    <location>
        <begin position="462"/>
        <end position="489"/>
    </location>
</feature>
<keyword evidence="1" id="KW-0677">Repeat</keyword>
<feature type="repeat" description="ANK" evidence="3">
    <location>
        <begin position="257"/>
        <end position="278"/>
    </location>
</feature>
<evidence type="ECO:0000256" key="2">
    <source>
        <dbReference type="ARBA" id="ARBA00023043"/>
    </source>
</evidence>
<organism evidence="5 6">
    <name type="scientific">Nepenthes gracilis</name>
    <name type="common">Slender pitcher plant</name>
    <dbReference type="NCBI Taxonomy" id="150966"/>
    <lineage>
        <taxon>Eukaryota</taxon>
        <taxon>Viridiplantae</taxon>
        <taxon>Streptophyta</taxon>
        <taxon>Embryophyta</taxon>
        <taxon>Tracheophyta</taxon>
        <taxon>Spermatophyta</taxon>
        <taxon>Magnoliopsida</taxon>
        <taxon>eudicotyledons</taxon>
        <taxon>Gunneridae</taxon>
        <taxon>Pentapetalae</taxon>
        <taxon>Caryophyllales</taxon>
        <taxon>Nepenthaceae</taxon>
        <taxon>Nepenthes</taxon>
    </lineage>
</organism>
<feature type="region of interest" description="Disordered" evidence="4">
    <location>
        <begin position="664"/>
        <end position="684"/>
    </location>
</feature>
<evidence type="ECO:0000313" key="5">
    <source>
        <dbReference type="EMBL" id="GMH15024.1"/>
    </source>
</evidence>
<evidence type="ECO:0000313" key="6">
    <source>
        <dbReference type="Proteomes" id="UP001279734"/>
    </source>
</evidence>
<dbReference type="EMBL" id="BSYO01000014">
    <property type="protein sequence ID" value="GMH15024.1"/>
    <property type="molecule type" value="Genomic_DNA"/>
</dbReference>
<accession>A0AAD3SQG4</accession>
<comment type="caution">
    <text evidence="5">The sequence shown here is derived from an EMBL/GenBank/DDBJ whole genome shotgun (WGS) entry which is preliminary data.</text>
</comment>
<dbReference type="Pfam" id="PF12796">
    <property type="entry name" value="Ank_2"/>
    <property type="match status" value="1"/>
</dbReference>
<feature type="region of interest" description="Disordered" evidence="4">
    <location>
        <begin position="501"/>
        <end position="544"/>
    </location>
</feature>
<dbReference type="PROSITE" id="PS50088">
    <property type="entry name" value="ANK_REPEAT"/>
    <property type="match status" value="2"/>
</dbReference>
<name>A0AAD3SQG4_NEPGR</name>
<reference evidence="5" key="1">
    <citation type="submission" date="2023-05" db="EMBL/GenBank/DDBJ databases">
        <title>Nepenthes gracilis genome sequencing.</title>
        <authorList>
            <person name="Fukushima K."/>
        </authorList>
    </citation>
    <scope>NUCLEOTIDE SEQUENCE</scope>
    <source>
        <strain evidence="5">SING2019-196</strain>
    </source>
</reference>
<sequence>MPSSYFPLRWESTGDKWWYAAPIDWAAANGLYDLVRQLIRLDGNHLIKLTSLRRIRRLEAVWDDDEEQFHGVANCRCEVARRLFEECESKKGAKNSLIGAGYGGWLLYTAAAAGDLGFVQLLLERDPLLVFGEGEYGVTDMLYAAARSKDPRVFWVIYDFAASPRFWSGDGREMTEQIGEIPSAFKREVMNRAVHAAARGGNLMVLKQLLGDCEVDALGYRDVHGSTILHAAAGRGQVEVVNYLLSSCDIISSTDNDGNTALHVAAFRGQLSVVEALVVASPSSISVRNKAGNTFLHMAVAGFQTPGFRRLDRQIELMKQVISRKVFNIEDIVNAKNCQGRTALHMAIIGNVHCSLVGLLMTARYINMNICDDQGLTPLDYLRQQPRSSSSETLIRQMISAGGIYSCQDYTMRKAFASHLAVQGTCTSPGSSFKVSDTEIFLHTGIGHASISGIDRQFKANHSSSSSEVSHCDSTTGDNGSVPNKKLGSVNIAAKRLKTMFQWPMKRKQQSPRPKKDGHSQESTEKCHFEETPIPLRQRFSKPTSLSNNKRTLAVRSNISSPTNRKKFASGVVHGVLQDLPHIKTSTVSSSSSFSKSLIFSPQSLDKGKGVVSEDDIVGPSCSNKIDNDDRDTPSVIRQQDSSNKRLMKRYLCFGGPRLSVRNSFGRQQVNHSRQSSQPVNAVD</sequence>
<feature type="compositionally biased region" description="Low complexity" evidence="4">
    <location>
        <begin position="463"/>
        <end position="474"/>
    </location>
</feature>
<gene>
    <name evidence="5" type="ORF">Nepgr_016865</name>
</gene>
<dbReference type="SMART" id="SM00248">
    <property type="entry name" value="ANK"/>
    <property type="match status" value="7"/>
</dbReference>
<dbReference type="AlphaFoldDB" id="A0AAD3SQG4"/>
<dbReference type="PROSITE" id="PS50297">
    <property type="entry name" value="ANK_REP_REGION"/>
    <property type="match status" value="2"/>
</dbReference>
<feature type="region of interest" description="Disordered" evidence="4">
    <location>
        <begin position="606"/>
        <end position="642"/>
    </location>
</feature>
<protein>
    <submittedName>
        <fullName evidence="5">Uncharacterized protein</fullName>
    </submittedName>
</protein>